<dbReference type="InterPro" id="IPR044537">
    <property type="entry name" value="Rip2-like"/>
</dbReference>
<keyword evidence="11" id="KW-0482">Metalloprotease</keyword>
<keyword evidence="4" id="KW-1003">Cell membrane</keyword>
<dbReference type="HOGENOM" id="CLU_086979_0_0_4"/>
<feature type="transmembrane region" description="Helical" evidence="13">
    <location>
        <begin position="181"/>
        <end position="206"/>
    </location>
</feature>
<keyword evidence="5" id="KW-0645">Protease</keyword>
<reference evidence="15 16" key="1">
    <citation type="journal article" date="2004" name="Appl. Environ. Microbiol.">
        <title>Mineralization of individual congeners of linear alkylbenzenesulfonate by defined pairs of heterotrophic bacteria.</title>
        <authorList>
            <person name="Schleheck D."/>
            <person name="Knepper T.P."/>
            <person name="Fischer K."/>
            <person name="Cook A.M."/>
        </authorList>
    </citation>
    <scope>NUCLEOTIDE SEQUENCE [LARGE SCALE GENOMIC DNA]</scope>
    <source>
        <strain evidence="16">DSM 14801 / SPH-1</strain>
    </source>
</reference>
<feature type="domain" description="Peptidase M50" evidence="14">
    <location>
        <begin position="52"/>
        <end position="169"/>
    </location>
</feature>
<evidence type="ECO:0000256" key="4">
    <source>
        <dbReference type="ARBA" id="ARBA00022475"/>
    </source>
</evidence>
<comment type="similarity">
    <text evidence="3">Belongs to the peptidase M50B family.</text>
</comment>
<evidence type="ECO:0000256" key="7">
    <source>
        <dbReference type="ARBA" id="ARBA00022723"/>
    </source>
</evidence>
<protein>
    <submittedName>
        <fullName evidence="15">Peptidase M50</fullName>
    </submittedName>
</protein>
<name>A9BNZ8_DELAS</name>
<feature type="transmembrane region" description="Helical" evidence="13">
    <location>
        <begin position="218"/>
        <end position="237"/>
    </location>
</feature>
<dbReference type="AlphaFoldDB" id="A9BNZ8"/>
<dbReference type="Proteomes" id="UP000000784">
    <property type="component" value="Chromosome"/>
</dbReference>
<gene>
    <name evidence="15" type="ordered locus">Daci_5414</name>
</gene>
<keyword evidence="6 13" id="KW-0812">Transmembrane</keyword>
<evidence type="ECO:0000256" key="2">
    <source>
        <dbReference type="ARBA" id="ARBA00004651"/>
    </source>
</evidence>
<keyword evidence="12 13" id="KW-0472">Membrane</keyword>
<keyword evidence="16" id="KW-1185">Reference proteome</keyword>
<dbReference type="STRING" id="398578.Daci_5414"/>
<evidence type="ECO:0000313" key="16">
    <source>
        <dbReference type="Proteomes" id="UP000000784"/>
    </source>
</evidence>
<evidence type="ECO:0000256" key="9">
    <source>
        <dbReference type="ARBA" id="ARBA00022833"/>
    </source>
</evidence>
<organism evidence="15 16">
    <name type="scientific">Delftia acidovorans (strain DSM 14801 / SPH-1)</name>
    <dbReference type="NCBI Taxonomy" id="398578"/>
    <lineage>
        <taxon>Bacteria</taxon>
        <taxon>Pseudomonadati</taxon>
        <taxon>Pseudomonadota</taxon>
        <taxon>Betaproteobacteria</taxon>
        <taxon>Burkholderiales</taxon>
        <taxon>Comamonadaceae</taxon>
        <taxon>Delftia</taxon>
    </lineage>
</organism>
<dbReference type="PANTHER" id="PTHR35864:SF1">
    <property type="entry name" value="ZINC METALLOPROTEASE YWHC-RELATED"/>
    <property type="match status" value="1"/>
</dbReference>
<evidence type="ECO:0000256" key="10">
    <source>
        <dbReference type="ARBA" id="ARBA00022989"/>
    </source>
</evidence>
<dbReference type="EMBL" id="CP000884">
    <property type="protein sequence ID" value="ABX38043.1"/>
    <property type="molecule type" value="Genomic_DNA"/>
</dbReference>
<feature type="transmembrane region" description="Helical" evidence="13">
    <location>
        <begin position="135"/>
        <end position="161"/>
    </location>
</feature>
<dbReference type="InterPro" id="IPR052348">
    <property type="entry name" value="Metallopeptidase_M50B"/>
</dbReference>
<dbReference type="eggNOG" id="COG1994">
    <property type="taxonomic scope" value="Bacteria"/>
</dbReference>
<dbReference type="KEGG" id="dac:Daci_5414"/>
<evidence type="ECO:0000313" key="15">
    <source>
        <dbReference type="EMBL" id="ABX38043.1"/>
    </source>
</evidence>
<evidence type="ECO:0000256" key="3">
    <source>
        <dbReference type="ARBA" id="ARBA00007931"/>
    </source>
</evidence>
<evidence type="ECO:0000256" key="6">
    <source>
        <dbReference type="ARBA" id="ARBA00022692"/>
    </source>
</evidence>
<accession>A9BNZ8</accession>
<dbReference type="GO" id="GO:0006508">
    <property type="term" value="P:proteolysis"/>
    <property type="evidence" value="ECO:0007669"/>
    <property type="project" value="UniProtKB-KW"/>
</dbReference>
<dbReference type="PANTHER" id="PTHR35864">
    <property type="entry name" value="ZINC METALLOPROTEASE MJ0611-RELATED"/>
    <property type="match status" value="1"/>
</dbReference>
<comment type="subcellular location">
    <subcellularLocation>
        <location evidence="2">Cell membrane</location>
        <topology evidence="2">Multi-pass membrane protein</topology>
    </subcellularLocation>
</comment>
<evidence type="ECO:0000259" key="14">
    <source>
        <dbReference type="Pfam" id="PF02163"/>
    </source>
</evidence>
<feature type="domain" description="Peptidase M50" evidence="14">
    <location>
        <begin position="173"/>
        <end position="224"/>
    </location>
</feature>
<reference evidence="16" key="2">
    <citation type="submission" date="2007-11" db="EMBL/GenBank/DDBJ databases">
        <title>Complete sequence of Delftia acidovorans DSM 14801 / SPH-1.</title>
        <authorList>
            <person name="Copeland A."/>
            <person name="Lucas S."/>
            <person name="Lapidus A."/>
            <person name="Barry K."/>
            <person name="Glavina del Rio T."/>
            <person name="Dalin E."/>
            <person name="Tice H."/>
            <person name="Pitluck S."/>
            <person name="Lowry S."/>
            <person name="Clum A."/>
            <person name="Schmutz J."/>
            <person name="Larimer F."/>
            <person name="Land M."/>
            <person name="Hauser L."/>
            <person name="Kyrpides N."/>
            <person name="Kim E."/>
            <person name="Schleheck D."/>
            <person name="Richardson P."/>
        </authorList>
    </citation>
    <scope>NUCLEOTIDE SEQUENCE [LARGE SCALE GENOMIC DNA]</scope>
    <source>
        <strain evidence="16">DSM 14801 / SPH-1</strain>
    </source>
</reference>
<evidence type="ECO:0000256" key="13">
    <source>
        <dbReference type="SAM" id="Phobius"/>
    </source>
</evidence>
<keyword evidence="9" id="KW-0862">Zinc</keyword>
<dbReference type="GO" id="GO:0005886">
    <property type="term" value="C:plasma membrane"/>
    <property type="evidence" value="ECO:0007669"/>
    <property type="project" value="UniProtKB-SubCell"/>
</dbReference>
<evidence type="ECO:0000256" key="8">
    <source>
        <dbReference type="ARBA" id="ARBA00022801"/>
    </source>
</evidence>
<dbReference type="Pfam" id="PF02163">
    <property type="entry name" value="Peptidase_M50"/>
    <property type="match status" value="2"/>
</dbReference>
<dbReference type="CDD" id="cd06158">
    <property type="entry name" value="S2P-M50_like_1"/>
    <property type="match status" value="1"/>
</dbReference>
<keyword evidence="8" id="KW-0378">Hydrolase</keyword>
<dbReference type="GO" id="GO:0008237">
    <property type="term" value="F:metallopeptidase activity"/>
    <property type="evidence" value="ECO:0007669"/>
    <property type="project" value="UniProtKB-KW"/>
</dbReference>
<sequence length="260" mass="28513">MGHCQSAGNHHIYAARAQRTGSGGCQRQGWPASETMPAVDISNLIQTVLIYALPVLFAITVHEAAHGYAARHFGDNTAAMMGRITLNPIKHIDPIGTILMPLLLYFATSGAFLFGYAKPVPVRFDQLRNPRRDMIWVALAGPASNFVQALLWGVLLVVLVGSGVGERFFIEMCRAGILVNLVMWAFNLFPLPPLDGGRILVGLLPWRQAQWVSRIEPWGFFIVMGLVIAGVVGSLWLRPLMDLGYAVIDFALTPLIALLR</sequence>
<keyword evidence="7" id="KW-0479">Metal-binding</keyword>
<evidence type="ECO:0000256" key="1">
    <source>
        <dbReference type="ARBA" id="ARBA00001947"/>
    </source>
</evidence>
<proteinExistence type="inferred from homology"/>
<dbReference type="InterPro" id="IPR008915">
    <property type="entry name" value="Peptidase_M50"/>
</dbReference>
<keyword evidence="10 13" id="KW-1133">Transmembrane helix</keyword>
<comment type="cofactor">
    <cofactor evidence="1">
        <name>Zn(2+)</name>
        <dbReference type="ChEBI" id="CHEBI:29105"/>
    </cofactor>
</comment>
<evidence type="ECO:0000256" key="5">
    <source>
        <dbReference type="ARBA" id="ARBA00022670"/>
    </source>
</evidence>
<evidence type="ECO:0000256" key="12">
    <source>
        <dbReference type="ARBA" id="ARBA00023136"/>
    </source>
</evidence>
<evidence type="ECO:0000256" key="11">
    <source>
        <dbReference type="ARBA" id="ARBA00023049"/>
    </source>
</evidence>
<feature type="transmembrane region" description="Helical" evidence="13">
    <location>
        <begin position="95"/>
        <end position="114"/>
    </location>
</feature>
<dbReference type="GO" id="GO:0046872">
    <property type="term" value="F:metal ion binding"/>
    <property type="evidence" value="ECO:0007669"/>
    <property type="project" value="UniProtKB-KW"/>
</dbReference>